<feature type="signal peptide" evidence="1">
    <location>
        <begin position="1"/>
        <end position="16"/>
    </location>
</feature>
<accession>A0A0F8VT31</accession>
<dbReference type="InterPro" id="IPR057229">
    <property type="entry name" value="DUF7907"/>
</dbReference>
<organism evidence="3 4">
    <name type="scientific">Aspergillus rambellii</name>
    <dbReference type="NCBI Taxonomy" id="308745"/>
    <lineage>
        <taxon>Eukaryota</taxon>
        <taxon>Fungi</taxon>
        <taxon>Dikarya</taxon>
        <taxon>Ascomycota</taxon>
        <taxon>Pezizomycotina</taxon>
        <taxon>Eurotiomycetes</taxon>
        <taxon>Eurotiomycetidae</taxon>
        <taxon>Eurotiales</taxon>
        <taxon>Aspergillaceae</taxon>
        <taxon>Aspergillus</taxon>
        <taxon>Aspergillus subgen. Nidulantes</taxon>
    </lineage>
</organism>
<gene>
    <name evidence="3" type="ORF">ARAM_002191</name>
</gene>
<feature type="chain" id="PRO_5002529147" description="DUF7907 domain-containing protein" evidence="1">
    <location>
        <begin position="17"/>
        <end position="170"/>
    </location>
</feature>
<evidence type="ECO:0000256" key="1">
    <source>
        <dbReference type="SAM" id="SignalP"/>
    </source>
</evidence>
<evidence type="ECO:0000259" key="2">
    <source>
        <dbReference type="Pfam" id="PF25484"/>
    </source>
</evidence>
<dbReference type="OrthoDB" id="3518533at2759"/>
<protein>
    <recommendedName>
        <fullName evidence="2">DUF7907 domain-containing protein</fullName>
    </recommendedName>
</protein>
<dbReference type="AlphaFoldDB" id="A0A0F8VT31"/>
<name>A0A0F8VT31_9EURO</name>
<evidence type="ECO:0000313" key="3">
    <source>
        <dbReference type="EMBL" id="KKK26391.1"/>
    </source>
</evidence>
<feature type="domain" description="DUF7907" evidence="2">
    <location>
        <begin position="27"/>
        <end position="167"/>
    </location>
</feature>
<keyword evidence="4" id="KW-1185">Reference proteome</keyword>
<keyword evidence="1" id="KW-0732">Signal</keyword>
<evidence type="ECO:0000313" key="4">
    <source>
        <dbReference type="Proteomes" id="UP000034291"/>
    </source>
</evidence>
<comment type="caution">
    <text evidence="3">The sequence shown here is derived from an EMBL/GenBank/DDBJ whole genome shotgun (WGS) entry which is preliminary data.</text>
</comment>
<proteinExistence type="predicted"/>
<dbReference type="Pfam" id="PF25484">
    <property type="entry name" value="DUF7907"/>
    <property type="match status" value="1"/>
</dbReference>
<dbReference type="Proteomes" id="UP000034291">
    <property type="component" value="Unassembled WGS sequence"/>
</dbReference>
<dbReference type="EMBL" id="JZBS01000399">
    <property type="protein sequence ID" value="KKK26391.1"/>
    <property type="molecule type" value="Genomic_DNA"/>
</dbReference>
<reference evidence="3 4" key="1">
    <citation type="submission" date="2015-02" db="EMBL/GenBank/DDBJ databases">
        <title>Draft Genome Sequences of Two Closely-Related Aflatoxigenic Aspergillus Species Obtained from the Cote d'Ivoire.</title>
        <authorList>
            <person name="Moore G.G."/>
            <person name="Beltz S.B."/>
            <person name="Mack B.M."/>
        </authorList>
    </citation>
    <scope>NUCLEOTIDE SEQUENCE [LARGE SCALE GENOMIC DNA]</scope>
    <source>
        <strain evidence="3 4">SRRC1468</strain>
    </source>
</reference>
<dbReference type="STRING" id="308745.A0A0F8VT31"/>
<sequence>MKLLSTLSLLICTVAAQPLLSARQDNSTFRLKTAGSDNPEHNNLYVFGYHTGAGFNDAVLTPSVDTASKAFLNGTQVQFQYGTTFPWGLQPVGNTNYAAWEPVEINVGYGQSGFFFNSTGLQWSEQFGFGGWLVCDWYHNAPQLFYVYRYEVAHYPASCSEVNVLPEPVA</sequence>